<evidence type="ECO:0000259" key="4">
    <source>
        <dbReference type="PROSITE" id="PS50250"/>
    </source>
</evidence>
<comment type="caution">
    <text evidence="5">The sequence shown here is derived from an EMBL/GenBank/DDBJ whole genome shotgun (WGS) entry which is preliminary data.</text>
</comment>
<evidence type="ECO:0000256" key="1">
    <source>
        <dbReference type="ARBA" id="ARBA00008482"/>
    </source>
</evidence>
<dbReference type="AlphaFoldDB" id="A0A3S5B2W4"/>
<feature type="chain" id="PRO_5018591390" description="PCI domain-containing protein" evidence="3">
    <location>
        <begin position="17"/>
        <end position="220"/>
    </location>
</feature>
<gene>
    <name evidence="5" type="ORF">PXEA_LOCUS25468</name>
</gene>
<dbReference type="InterPro" id="IPR000717">
    <property type="entry name" value="PCI_dom"/>
</dbReference>
<dbReference type="EMBL" id="CAAALY010129370">
    <property type="protein sequence ID" value="VEL32028.1"/>
    <property type="molecule type" value="Genomic_DNA"/>
</dbReference>
<keyword evidence="2" id="KW-0736">Signalosome</keyword>
<feature type="signal peptide" evidence="3">
    <location>
        <begin position="1"/>
        <end position="16"/>
    </location>
</feature>
<evidence type="ECO:0000256" key="2">
    <source>
        <dbReference type="ARBA" id="ARBA00022790"/>
    </source>
</evidence>
<keyword evidence="6" id="KW-1185">Reference proteome</keyword>
<reference evidence="5" key="1">
    <citation type="submission" date="2018-11" db="EMBL/GenBank/DDBJ databases">
        <authorList>
            <consortium name="Pathogen Informatics"/>
        </authorList>
    </citation>
    <scope>NUCLEOTIDE SEQUENCE</scope>
</reference>
<keyword evidence="3" id="KW-0732">Signal</keyword>
<dbReference type="Proteomes" id="UP000784294">
    <property type="component" value="Unassembled WGS sequence"/>
</dbReference>
<dbReference type="PANTHER" id="PTHR15350">
    <property type="entry name" value="COP9 SIGNALOSOME COMPLEX SUBUNIT 7/DENDRITIC CELL PROTEIN GA17"/>
    <property type="match status" value="1"/>
</dbReference>
<dbReference type="GO" id="GO:0008180">
    <property type="term" value="C:COP9 signalosome"/>
    <property type="evidence" value="ECO:0007669"/>
    <property type="project" value="UniProtKB-KW"/>
</dbReference>
<proteinExistence type="inferred from homology"/>
<dbReference type="Pfam" id="PF01399">
    <property type="entry name" value="PCI"/>
    <property type="match status" value="1"/>
</dbReference>
<dbReference type="SMART" id="SM00088">
    <property type="entry name" value="PINT"/>
    <property type="match status" value="1"/>
</dbReference>
<evidence type="ECO:0000313" key="5">
    <source>
        <dbReference type="EMBL" id="VEL32028.1"/>
    </source>
</evidence>
<organism evidence="5 6">
    <name type="scientific">Protopolystoma xenopodis</name>
    <dbReference type="NCBI Taxonomy" id="117903"/>
    <lineage>
        <taxon>Eukaryota</taxon>
        <taxon>Metazoa</taxon>
        <taxon>Spiralia</taxon>
        <taxon>Lophotrochozoa</taxon>
        <taxon>Platyhelminthes</taxon>
        <taxon>Monogenea</taxon>
        <taxon>Polyopisthocotylea</taxon>
        <taxon>Polystomatidea</taxon>
        <taxon>Polystomatidae</taxon>
        <taxon>Protopolystoma</taxon>
    </lineage>
</organism>
<feature type="domain" description="PCI" evidence="4">
    <location>
        <begin position="1"/>
        <end position="131"/>
    </location>
</feature>
<protein>
    <recommendedName>
        <fullName evidence="4">PCI domain-containing protein</fullName>
    </recommendedName>
</protein>
<name>A0A3S5B2W4_9PLAT</name>
<dbReference type="OrthoDB" id="10265275at2759"/>
<dbReference type="PROSITE" id="PS50250">
    <property type="entry name" value="PCI"/>
    <property type="match status" value="1"/>
</dbReference>
<feature type="non-terminal residue" evidence="5">
    <location>
        <position position="1"/>
    </location>
</feature>
<comment type="similarity">
    <text evidence="1">Belongs to the CSN7/EIF3M family. CSN7 subfamily.</text>
</comment>
<evidence type="ECO:0000256" key="3">
    <source>
        <dbReference type="SAM" id="SignalP"/>
    </source>
</evidence>
<dbReference type="InterPro" id="IPR045237">
    <property type="entry name" value="COPS7/eIF3m"/>
</dbReference>
<dbReference type="PANTHER" id="PTHR15350:SF5">
    <property type="entry name" value="COP9 SIGNALOSOME COMPLEX SUBUNIT 7"/>
    <property type="match status" value="1"/>
</dbReference>
<evidence type="ECO:0000313" key="6">
    <source>
        <dbReference type="Proteomes" id="UP000784294"/>
    </source>
</evidence>
<sequence>MTLVYLLLSLGIFVFGEFLEESIVIQLADGPHANYLNLLDLFCFGSYVDYCQKKDQFPDLSDAQIRKLKQLTIIDEAYTCRQIPYKILMDKLSISSLRELEDLIIDLMYLEAITGKLDQQRALLDVDSAIGRDVKQEEITHLHTSLTQWCERVDYVLNHLANEIKLAHVQRQEVDTHKEQLTNEAAALKIAIKSQLRKAQSDASRMDIDECLGLPELMLP</sequence>
<accession>A0A3S5B2W4</accession>